<dbReference type="Proteomes" id="UP001234178">
    <property type="component" value="Unassembled WGS sequence"/>
</dbReference>
<dbReference type="EMBL" id="JAOYFB010000004">
    <property type="protein sequence ID" value="KAK4013525.1"/>
    <property type="molecule type" value="Genomic_DNA"/>
</dbReference>
<evidence type="ECO:0000313" key="2">
    <source>
        <dbReference type="Proteomes" id="UP001234178"/>
    </source>
</evidence>
<protein>
    <submittedName>
        <fullName evidence="1">Uncharacterized protein</fullName>
    </submittedName>
</protein>
<keyword evidence="2" id="KW-1185">Reference proteome</keyword>
<sequence length="188" mass="20947">MLKWSENVKCSDTFGTYCTSADGFLETSFSQLGDIFSVQGRISTWQPTDGSAHAAPHKSRRPTPSGVIYIQIPLHRGPERTNTAGRNSALATQHPILVYTVGLGQSFFNAFSESWKPGWFTTCGKSFVVVSNFGNSSQSLQRVCDECTNQERCWKTSTANHNMIKETNEADDNRKIEVRKETLIMAVE</sequence>
<comment type="caution">
    <text evidence="1">The sequence shown here is derived from an EMBL/GenBank/DDBJ whole genome shotgun (WGS) entry which is preliminary data.</text>
</comment>
<proteinExistence type="predicted"/>
<organism evidence="1 2">
    <name type="scientific">Daphnia magna</name>
    <dbReference type="NCBI Taxonomy" id="35525"/>
    <lineage>
        <taxon>Eukaryota</taxon>
        <taxon>Metazoa</taxon>
        <taxon>Ecdysozoa</taxon>
        <taxon>Arthropoda</taxon>
        <taxon>Crustacea</taxon>
        <taxon>Branchiopoda</taxon>
        <taxon>Diplostraca</taxon>
        <taxon>Cladocera</taxon>
        <taxon>Anomopoda</taxon>
        <taxon>Daphniidae</taxon>
        <taxon>Daphnia</taxon>
    </lineage>
</organism>
<name>A0ABQ9ZLQ2_9CRUS</name>
<gene>
    <name evidence="1" type="ORF">OUZ56_026079</name>
</gene>
<reference evidence="1 2" key="1">
    <citation type="journal article" date="2023" name="Nucleic Acids Res.">
        <title>The hologenome of Daphnia magna reveals possible DNA methylation and microbiome-mediated evolution of the host genome.</title>
        <authorList>
            <person name="Chaturvedi A."/>
            <person name="Li X."/>
            <person name="Dhandapani V."/>
            <person name="Marshall H."/>
            <person name="Kissane S."/>
            <person name="Cuenca-Cambronero M."/>
            <person name="Asole G."/>
            <person name="Calvet F."/>
            <person name="Ruiz-Romero M."/>
            <person name="Marangio P."/>
            <person name="Guigo R."/>
            <person name="Rago D."/>
            <person name="Mirbahai L."/>
            <person name="Eastwood N."/>
            <person name="Colbourne J.K."/>
            <person name="Zhou J."/>
            <person name="Mallon E."/>
            <person name="Orsini L."/>
        </authorList>
    </citation>
    <scope>NUCLEOTIDE SEQUENCE [LARGE SCALE GENOMIC DNA]</scope>
    <source>
        <strain evidence="1">LRV0_1</strain>
    </source>
</reference>
<accession>A0ABQ9ZLQ2</accession>
<evidence type="ECO:0000313" key="1">
    <source>
        <dbReference type="EMBL" id="KAK4013525.1"/>
    </source>
</evidence>